<evidence type="ECO:0000256" key="1">
    <source>
        <dbReference type="SAM" id="MobiDB-lite"/>
    </source>
</evidence>
<dbReference type="GO" id="GO:0005198">
    <property type="term" value="F:structural molecule activity"/>
    <property type="evidence" value="ECO:0007669"/>
    <property type="project" value="InterPro"/>
</dbReference>
<accession>A0A5C5VCI3</accession>
<dbReference type="Pfam" id="PF05136">
    <property type="entry name" value="Phage_portal_2"/>
    <property type="match status" value="1"/>
</dbReference>
<reference evidence="2 3" key="1">
    <citation type="submission" date="2019-02" db="EMBL/GenBank/DDBJ databases">
        <title>Deep-cultivation of Planctomycetes and their phenomic and genomic characterization uncovers novel biology.</title>
        <authorList>
            <person name="Wiegand S."/>
            <person name="Jogler M."/>
            <person name="Boedeker C."/>
            <person name="Pinto D."/>
            <person name="Vollmers J."/>
            <person name="Rivas-Marin E."/>
            <person name="Kohn T."/>
            <person name="Peeters S.H."/>
            <person name="Heuer A."/>
            <person name="Rast P."/>
            <person name="Oberbeckmann S."/>
            <person name="Bunk B."/>
            <person name="Jeske O."/>
            <person name="Meyerdierks A."/>
            <person name="Storesund J.E."/>
            <person name="Kallscheuer N."/>
            <person name="Luecker S."/>
            <person name="Lage O.M."/>
            <person name="Pohl T."/>
            <person name="Merkel B.J."/>
            <person name="Hornburger P."/>
            <person name="Mueller R.-W."/>
            <person name="Bruemmer F."/>
            <person name="Labrenz M."/>
            <person name="Spormann A.M."/>
            <person name="Op Den Camp H."/>
            <person name="Overmann J."/>
            <person name="Amann R."/>
            <person name="Jetten M.S.M."/>
            <person name="Mascher T."/>
            <person name="Medema M.H."/>
            <person name="Devos D.P."/>
            <person name="Kaster A.-K."/>
            <person name="Ovreas L."/>
            <person name="Rohde M."/>
            <person name="Galperin M.Y."/>
            <person name="Jogler C."/>
        </authorList>
    </citation>
    <scope>NUCLEOTIDE SEQUENCE [LARGE SCALE GENOMIC DNA]</scope>
    <source>
        <strain evidence="2 3">KOR34</strain>
    </source>
</reference>
<dbReference type="InterPro" id="IPR006429">
    <property type="entry name" value="Phage_lambda_portal"/>
</dbReference>
<dbReference type="AlphaFoldDB" id="A0A5C5VCI3"/>
<protein>
    <submittedName>
        <fullName evidence="2">Phage portal protein, lambda family</fullName>
    </submittedName>
</protein>
<feature type="compositionally biased region" description="Polar residues" evidence="1">
    <location>
        <begin position="1"/>
        <end position="15"/>
    </location>
</feature>
<keyword evidence="3" id="KW-1185">Reference proteome</keyword>
<evidence type="ECO:0000313" key="2">
    <source>
        <dbReference type="EMBL" id="TWT35325.1"/>
    </source>
</evidence>
<dbReference type="EMBL" id="SIHJ01000001">
    <property type="protein sequence ID" value="TWT35325.1"/>
    <property type="molecule type" value="Genomic_DNA"/>
</dbReference>
<gene>
    <name evidence="2" type="ORF">KOR34_02150</name>
</gene>
<comment type="caution">
    <text evidence="2">The sequence shown here is derived from an EMBL/GenBank/DDBJ whole genome shotgun (WGS) entry which is preliminary data.</text>
</comment>
<feature type="region of interest" description="Disordered" evidence="1">
    <location>
        <begin position="1"/>
        <end position="50"/>
    </location>
</feature>
<dbReference type="Proteomes" id="UP000316714">
    <property type="component" value="Unassembled WGS sequence"/>
</dbReference>
<sequence length="548" mass="62229">MPRTLTPSTSATRALSSAHGEQCDYRASKRQTKLRPKPRGISSQGSGADWHFRNQSDHLWVGELGREYDRNTPIGSRLLDVLVKNVTQRGFDYHPNTGDAKFDAEAKQYIDELLADPKRIDVQGQYTFAQLTRMVLRDTYAAGDAFGVFTADGPLATREAHECRQPRIRGVKHRNNVLGVELDEDRRRVGYHFTHSPISPLSPSVKHEDLYFVEAESIDGDWKTPNVLHLRDPKRVTQTRGVSIFAPIFDYLGMFEDQQFQQLVKQQLANMFLLKRQRDVDFNPKMLGKRLRSGVESDQETEVARLLEELYPGAELQGLPGEQIDLLSANIPANEWFDHMRLVLRIMGVALGVPYVLIMLDTADTNFHGYRGALVEAREAFRDAQGWLAGMWHTPVVEHYLHRWADEDASVARYRERTYREARRRRPKADRFNFLRHSWTLPGWPAVDALKDAQANAVGLATGVMDRDTIARQLDRTGEEQARRVVTGNRDYWMLGVQQAIADLASIGQKDAPLEVIERWASRYAPGPIGDRTQITMSADPAQEAADA</sequence>
<dbReference type="GO" id="GO:0019068">
    <property type="term" value="P:virion assembly"/>
    <property type="evidence" value="ECO:0007669"/>
    <property type="project" value="InterPro"/>
</dbReference>
<name>A0A5C5VCI3_9BACT</name>
<dbReference type="OrthoDB" id="208107at2"/>
<organism evidence="2 3">
    <name type="scientific">Posidoniimonas corsicana</name>
    <dbReference type="NCBI Taxonomy" id="1938618"/>
    <lineage>
        <taxon>Bacteria</taxon>
        <taxon>Pseudomonadati</taxon>
        <taxon>Planctomycetota</taxon>
        <taxon>Planctomycetia</taxon>
        <taxon>Pirellulales</taxon>
        <taxon>Lacipirellulaceae</taxon>
        <taxon>Posidoniimonas</taxon>
    </lineage>
</organism>
<proteinExistence type="predicted"/>
<evidence type="ECO:0000313" key="3">
    <source>
        <dbReference type="Proteomes" id="UP000316714"/>
    </source>
</evidence>
<dbReference type="RefSeq" id="WP_146561409.1">
    <property type="nucleotide sequence ID" value="NZ_SIHJ01000001.1"/>
</dbReference>
<feature type="compositionally biased region" description="Basic residues" evidence="1">
    <location>
        <begin position="28"/>
        <end position="38"/>
    </location>
</feature>